<comment type="caution">
    <text evidence="3">The sequence shown here is derived from an EMBL/GenBank/DDBJ whole genome shotgun (WGS) entry which is preliminary data.</text>
</comment>
<dbReference type="InterPro" id="IPR005754">
    <property type="entry name" value="Sortase"/>
</dbReference>
<evidence type="ECO:0008006" key="5">
    <source>
        <dbReference type="Google" id="ProtNLM"/>
    </source>
</evidence>
<dbReference type="Proteomes" id="UP000230775">
    <property type="component" value="Unassembled WGS sequence"/>
</dbReference>
<organism evidence="3 4">
    <name type="scientific">Candidatus Shapirobacteria bacterium CG09_land_8_20_14_0_10_39_12</name>
    <dbReference type="NCBI Taxonomy" id="1974885"/>
    <lineage>
        <taxon>Bacteria</taxon>
        <taxon>Candidatus Shapironibacteriota</taxon>
    </lineage>
</organism>
<dbReference type="SUPFAM" id="SSF63817">
    <property type="entry name" value="Sortase"/>
    <property type="match status" value="1"/>
</dbReference>
<dbReference type="EMBL" id="PEZI01000038">
    <property type="protein sequence ID" value="PIS14597.1"/>
    <property type="molecule type" value="Genomic_DNA"/>
</dbReference>
<keyword evidence="2" id="KW-1133">Transmembrane helix</keyword>
<keyword evidence="1" id="KW-0378">Hydrolase</keyword>
<evidence type="ECO:0000256" key="2">
    <source>
        <dbReference type="SAM" id="Phobius"/>
    </source>
</evidence>
<gene>
    <name evidence="3" type="ORF">COT64_01755</name>
</gene>
<dbReference type="AlphaFoldDB" id="A0A2H0WPP1"/>
<protein>
    <recommendedName>
        <fullName evidence="5">Sortase</fullName>
    </recommendedName>
</protein>
<evidence type="ECO:0000313" key="4">
    <source>
        <dbReference type="Proteomes" id="UP000230775"/>
    </source>
</evidence>
<feature type="transmembrane region" description="Helical" evidence="2">
    <location>
        <begin position="27"/>
        <end position="48"/>
    </location>
</feature>
<proteinExistence type="predicted"/>
<name>A0A2H0WPP1_9BACT</name>
<dbReference type="Pfam" id="PF04203">
    <property type="entry name" value="Sortase"/>
    <property type="match status" value="1"/>
</dbReference>
<dbReference type="Gene3D" id="2.40.260.10">
    <property type="entry name" value="Sortase"/>
    <property type="match status" value="1"/>
</dbReference>
<reference evidence="4" key="1">
    <citation type="submission" date="2017-09" db="EMBL/GenBank/DDBJ databases">
        <title>Depth-based differentiation of microbial function through sediment-hosted aquifers and enrichment of novel symbionts in the deep terrestrial subsurface.</title>
        <authorList>
            <person name="Probst A.J."/>
            <person name="Ladd B."/>
            <person name="Jarett J.K."/>
            <person name="Geller-Mcgrath D.E."/>
            <person name="Sieber C.M.K."/>
            <person name="Emerson J.B."/>
            <person name="Anantharaman K."/>
            <person name="Thomas B.C."/>
            <person name="Malmstrom R."/>
            <person name="Stieglmeier M."/>
            <person name="Klingl A."/>
            <person name="Woyke T."/>
            <person name="Ryan C.M."/>
            <person name="Banfield J.F."/>
        </authorList>
    </citation>
    <scope>NUCLEOTIDE SEQUENCE [LARGE SCALE GENOMIC DNA]</scope>
</reference>
<dbReference type="NCBIfam" id="TIGR01076">
    <property type="entry name" value="sortase_fam"/>
    <property type="match status" value="1"/>
</dbReference>
<keyword evidence="2" id="KW-0812">Transmembrane</keyword>
<dbReference type="InterPro" id="IPR023365">
    <property type="entry name" value="Sortase_dom-sf"/>
</dbReference>
<keyword evidence="2" id="KW-0472">Membrane</keyword>
<accession>A0A2H0WPP1</accession>
<evidence type="ECO:0000313" key="3">
    <source>
        <dbReference type="EMBL" id="PIS14597.1"/>
    </source>
</evidence>
<evidence type="ECO:0000256" key="1">
    <source>
        <dbReference type="ARBA" id="ARBA00022801"/>
    </source>
</evidence>
<dbReference type="GO" id="GO:0016787">
    <property type="term" value="F:hydrolase activity"/>
    <property type="evidence" value="ECO:0007669"/>
    <property type="project" value="UniProtKB-KW"/>
</dbReference>
<sequence>MIAYRYVKKTAVIKSVKKRAKTVNPKIIAVFLVIVGLFFLANAAYPIISYQLLISPRFSPSFVSSNPEAAIAQSFGTTETPGTQIDLLDLTRASNWFPEENVIFDESQTTFYTLSIPKLGITEAKVTLGDDLKKALVQYPGTAAPGRFGNTVIFGHSVLPQFFNPKNYVSIFSTLPTLRPKDEIYVNFNQVKYKYIVEQMIEVAPNDISILAQRYDDSYLTLITCVPPGTYMKRLIVRSRLTKM</sequence>